<proteinExistence type="predicted"/>
<evidence type="ECO:0000313" key="2">
    <source>
        <dbReference type="EMBL" id="KAK0710105.1"/>
    </source>
</evidence>
<feature type="region of interest" description="Disordered" evidence="1">
    <location>
        <begin position="71"/>
        <end position="116"/>
    </location>
</feature>
<accession>A0AA40DNU5</accession>
<evidence type="ECO:0000313" key="3">
    <source>
        <dbReference type="Proteomes" id="UP001172101"/>
    </source>
</evidence>
<dbReference type="AlphaFoldDB" id="A0AA40DNU5"/>
<reference evidence="2" key="1">
    <citation type="submission" date="2023-06" db="EMBL/GenBank/DDBJ databases">
        <title>Genome-scale phylogeny and comparative genomics of the fungal order Sordariales.</title>
        <authorList>
            <consortium name="Lawrence Berkeley National Laboratory"/>
            <person name="Hensen N."/>
            <person name="Bonometti L."/>
            <person name="Westerberg I."/>
            <person name="Brannstrom I.O."/>
            <person name="Guillou S."/>
            <person name="Cros-Aarteil S."/>
            <person name="Calhoun S."/>
            <person name="Haridas S."/>
            <person name="Kuo A."/>
            <person name="Mondo S."/>
            <person name="Pangilinan J."/>
            <person name="Riley R."/>
            <person name="LaButti K."/>
            <person name="Andreopoulos B."/>
            <person name="Lipzen A."/>
            <person name="Chen C."/>
            <person name="Yanf M."/>
            <person name="Daum C."/>
            <person name="Ng V."/>
            <person name="Clum A."/>
            <person name="Steindorff A."/>
            <person name="Ohm R."/>
            <person name="Martin F."/>
            <person name="Silar P."/>
            <person name="Natvig D."/>
            <person name="Lalanne C."/>
            <person name="Gautier V."/>
            <person name="Ament-velasquez S.L."/>
            <person name="Kruys A."/>
            <person name="Hutchinson M.I."/>
            <person name="Powell A.J."/>
            <person name="Barry K."/>
            <person name="Miller A.N."/>
            <person name="Grigoriev I.V."/>
            <person name="Debuchy R."/>
            <person name="Gladieux P."/>
            <person name="Thoren M.H."/>
            <person name="Johannesson H."/>
        </authorList>
    </citation>
    <scope>NUCLEOTIDE SEQUENCE</scope>
    <source>
        <strain evidence="2">SMH2392-1A</strain>
    </source>
</reference>
<comment type="caution">
    <text evidence="2">The sequence shown here is derived from an EMBL/GenBank/DDBJ whole genome shotgun (WGS) entry which is preliminary data.</text>
</comment>
<evidence type="ECO:0000256" key="1">
    <source>
        <dbReference type="SAM" id="MobiDB-lite"/>
    </source>
</evidence>
<protein>
    <submittedName>
        <fullName evidence="2">Uncharacterized protein</fullName>
    </submittedName>
</protein>
<gene>
    <name evidence="2" type="ORF">B0T26DRAFT_432634</name>
</gene>
<dbReference type="RefSeq" id="XP_060293409.1">
    <property type="nucleotide sequence ID" value="XM_060434979.1"/>
</dbReference>
<dbReference type="GeneID" id="85318249"/>
<dbReference type="Proteomes" id="UP001172101">
    <property type="component" value="Unassembled WGS sequence"/>
</dbReference>
<sequence>MLLVPDFPDFVCLPASQPASQPATFGLVGETNSAQVALGLIAVCDVLAGQASGDAAIVAYHCPSMGCPFGNGNAQGQHGKHEVQSTNPKPPSALTFGSEKPASTPNNGPDAVSGLSGLPTPIGPCTISADSQSLVSRNLSQL</sequence>
<organism evidence="2 3">
    <name type="scientific">Lasiosphaeria miniovina</name>
    <dbReference type="NCBI Taxonomy" id="1954250"/>
    <lineage>
        <taxon>Eukaryota</taxon>
        <taxon>Fungi</taxon>
        <taxon>Dikarya</taxon>
        <taxon>Ascomycota</taxon>
        <taxon>Pezizomycotina</taxon>
        <taxon>Sordariomycetes</taxon>
        <taxon>Sordariomycetidae</taxon>
        <taxon>Sordariales</taxon>
        <taxon>Lasiosphaeriaceae</taxon>
        <taxon>Lasiosphaeria</taxon>
    </lineage>
</organism>
<keyword evidence="3" id="KW-1185">Reference proteome</keyword>
<dbReference type="EMBL" id="JAUIRO010000006">
    <property type="protein sequence ID" value="KAK0710105.1"/>
    <property type="molecule type" value="Genomic_DNA"/>
</dbReference>
<name>A0AA40DNU5_9PEZI</name>